<evidence type="ECO:0000256" key="1">
    <source>
        <dbReference type="SAM" id="MobiDB-lite"/>
    </source>
</evidence>
<proteinExistence type="predicted"/>
<accession>A0A927AU07</accession>
<comment type="caution">
    <text evidence="2">The sequence shown here is derived from an EMBL/GenBank/DDBJ whole genome shotgun (WGS) entry which is preliminary data.</text>
</comment>
<evidence type="ECO:0000313" key="2">
    <source>
        <dbReference type="EMBL" id="MBD2701817.1"/>
    </source>
</evidence>
<dbReference type="AlphaFoldDB" id="A0A927AU07"/>
<keyword evidence="3" id="KW-1185">Reference proteome</keyword>
<feature type="compositionally biased region" description="Polar residues" evidence="1">
    <location>
        <begin position="32"/>
        <end position="48"/>
    </location>
</feature>
<gene>
    <name evidence="2" type="ORF">IC229_14290</name>
</gene>
<dbReference type="EMBL" id="JACWZY010000010">
    <property type="protein sequence ID" value="MBD2701817.1"/>
    <property type="molecule type" value="Genomic_DNA"/>
</dbReference>
<organism evidence="2 3">
    <name type="scientific">Spirosoma profusum</name>
    <dbReference type="NCBI Taxonomy" id="2771354"/>
    <lineage>
        <taxon>Bacteria</taxon>
        <taxon>Pseudomonadati</taxon>
        <taxon>Bacteroidota</taxon>
        <taxon>Cytophagia</taxon>
        <taxon>Cytophagales</taxon>
        <taxon>Cytophagaceae</taxon>
        <taxon>Spirosoma</taxon>
    </lineage>
</organism>
<evidence type="ECO:0000313" key="3">
    <source>
        <dbReference type="Proteomes" id="UP000598820"/>
    </source>
</evidence>
<reference evidence="2" key="1">
    <citation type="submission" date="2020-09" db="EMBL/GenBank/DDBJ databases">
        <authorList>
            <person name="Kim M.K."/>
        </authorList>
    </citation>
    <scope>NUCLEOTIDE SEQUENCE</scope>
    <source>
        <strain evidence="2">BT702</strain>
    </source>
</reference>
<dbReference type="Proteomes" id="UP000598820">
    <property type="component" value="Unassembled WGS sequence"/>
</dbReference>
<name>A0A927AU07_9BACT</name>
<protein>
    <submittedName>
        <fullName evidence="2">Uncharacterized protein</fullName>
    </submittedName>
</protein>
<dbReference type="RefSeq" id="WP_190887669.1">
    <property type="nucleotide sequence ID" value="NZ_JACWZY010000010.1"/>
</dbReference>
<feature type="region of interest" description="Disordered" evidence="1">
    <location>
        <begin position="16"/>
        <end position="48"/>
    </location>
</feature>
<sequence length="48" mass="5308">MNPTYYVQILQTRQPTYPHFSGSQMPELLENHPSSIGNGESVSGVDTV</sequence>